<feature type="domain" description="Tail specific protease" evidence="2">
    <location>
        <begin position="126"/>
        <end position="321"/>
    </location>
</feature>
<protein>
    <recommendedName>
        <fullName evidence="2">Tail specific protease domain-containing protein</fullName>
    </recommendedName>
</protein>
<dbReference type="GO" id="GO:0008236">
    <property type="term" value="F:serine-type peptidase activity"/>
    <property type="evidence" value="ECO:0007669"/>
    <property type="project" value="InterPro"/>
</dbReference>
<organism evidence="3 4">
    <name type="scientific">Puia dinghuensis</name>
    <dbReference type="NCBI Taxonomy" id="1792502"/>
    <lineage>
        <taxon>Bacteria</taxon>
        <taxon>Pseudomonadati</taxon>
        <taxon>Bacteroidota</taxon>
        <taxon>Chitinophagia</taxon>
        <taxon>Chitinophagales</taxon>
        <taxon>Chitinophagaceae</taxon>
        <taxon>Puia</taxon>
    </lineage>
</organism>
<sequence length="461" mass="50991">MKKPLFYVVAALLSATCTFCTAQEQPGNTPLVITPAIVHSLIDSLRHSLGQHYIFPDTAQKMVAYLETEYRKGAYAEIKNPQQLAERLWRDLEKAHHDGHLHLGYQPQFARQLANTDTTGAAQRQKDGYAHALVQEGEANFGFEKVEILRGNIGYVKFNHFTGLADEAMATFTSAFRFVAHTNALIIDMRTNGGGSPFMVSRAESYFFPVRTHMMDIINRSSGKNELWTDPAKTDSTLLQMPVYILTSKRTFSGAEDFSYGMQSIHRAVVVGDTTGGGAHPTGAYNVGFGFVASIPHARSLDPYTHTDWEGTGVYPDIPVTSDKALETAEAAIFTAQLQKATTEEEKRRAQWQLNNIQARQSKEKPDPATLAPYTGVYQGGLDFYVREGDLYCKNAERGGEVFKLLYISPDNYVLDENVVVEFVKDPSGKITGINMHWSNGGLSFKSLQPASPASDTSSPH</sequence>
<dbReference type="GO" id="GO:0006508">
    <property type="term" value="P:proteolysis"/>
    <property type="evidence" value="ECO:0007669"/>
    <property type="project" value="InterPro"/>
</dbReference>
<dbReference type="Proteomes" id="UP000607559">
    <property type="component" value="Unassembled WGS sequence"/>
</dbReference>
<accession>A0A8J2XSJ8</accession>
<gene>
    <name evidence="3" type="ORF">GCM10011511_18960</name>
</gene>
<dbReference type="Gene3D" id="3.90.226.10">
    <property type="entry name" value="2-enoyl-CoA Hydratase, Chain A, domain 1"/>
    <property type="match status" value="1"/>
</dbReference>
<proteinExistence type="predicted"/>
<evidence type="ECO:0000313" key="4">
    <source>
        <dbReference type="Proteomes" id="UP000607559"/>
    </source>
</evidence>
<reference evidence="3" key="1">
    <citation type="journal article" date="2014" name="Int. J. Syst. Evol. Microbiol.">
        <title>Complete genome sequence of Corynebacterium casei LMG S-19264T (=DSM 44701T), isolated from a smear-ripened cheese.</title>
        <authorList>
            <consortium name="US DOE Joint Genome Institute (JGI-PGF)"/>
            <person name="Walter F."/>
            <person name="Albersmeier A."/>
            <person name="Kalinowski J."/>
            <person name="Ruckert C."/>
        </authorList>
    </citation>
    <scope>NUCLEOTIDE SEQUENCE</scope>
    <source>
        <strain evidence="3">CGMCC 1.15448</strain>
    </source>
</reference>
<dbReference type="PANTHER" id="PTHR11261">
    <property type="entry name" value="INTERPHOTORECEPTOR RETINOID-BINDING PROTEIN"/>
    <property type="match status" value="1"/>
</dbReference>
<dbReference type="Pfam" id="PF03572">
    <property type="entry name" value="Peptidase_S41"/>
    <property type="match status" value="1"/>
</dbReference>
<comment type="caution">
    <text evidence="3">The sequence shown here is derived from an EMBL/GenBank/DDBJ whole genome shotgun (WGS) entry which is preliminary data.</text>
</comment>
<dbReference type="CDD" id="cd07563">
    <property type="entry name" value="Peptidase_S41_IRBP"/>
    <property type="match status" value="1"/>
</dbReference>
<reference evidence="3" key="2">
    <citation type="submission" date="2020-09" db="EMBL/GenBank/DDBJ databases">
        <authorList>
            <person name="Sun Q."/>
            <person name="Zhou Y."/>
        </authorList>
    </citation>
    <scope>NUCLEOTIDE SEQUENCE</scope>
    <source>
        <strain evidence="3">CGMCC 1.15448</strain>
    </source>
</reference>
<dbReference type="SUPFAM" id="SSF52096">
    <property type="entry name" value="ClpP/crotonase"/>
    <property type="match status" value="1"/>
</dbReference>
<dbReference type="SMART" id="SM00245">
    <property type="entry name" value="TSPc"/>
    <property type="match status" value="1"/>
</dbReference>
<feature type="chain" id="PRO_5035303041" description="Tail specific protease domain-containing protein" evidence="1">
    <location>
        <begin position="23"/>
        <end position="461"/>
    </location>
</feature>
<dbReference type="EMBL" id="BMJC01000002">
    <property type="protein sequence ID" value="GGA95894.1"/>
    <property type="molecule type" value="Genomic_DNA"/>
</dbReference>
<evidence type="ECO:0000256" key="1">
    <source>
        <dbReference type="SAM" id="SignalP"/>
    </source>
</evidence>
<dbReference type="Pfam" id="PF11918">
    <property type="entry name" value="Peptidase_S41_N"/>
    <property type="match status" value="1"/>
</dbReference>
<dbReference type="AlphaFoldDB" id="A0A8J2XSJ8"/>
<name>A0A8J2XSJ8_9BACT</name>
<keyword evidence="4" id="KW-1185">Reference proteome</keyword>
<keyword evidence="1" id="KW-0732">Signal</keyword>
<dbReference type="RefSeq" id="WP_188930929.1">
    <property type="nucleotide sequence ID" value="NZ_BMJC01000002.1"/>
</dbReference>
<dbReference type="Gene3D" id="3.30.750.44">
    <property type="match status" value="1"/>
</dbReference>
<feature type="signal peptide" evidence="1">
    <location>
        <begin position="1"/>
        <end position="22"/>
    </location>
</feature>
<dbReference type="InterPro" id="IPR005151">
    <property type="entry name" value="Tail-specific_protease"/>
</dbReference>
<dbReference type="PANTHER" id="PTHR11261:SF3">
    <property type="entry name" value="RETINOL-BINDING PROTEIN 3"/>
    <property type="match status" value="1"/>
</dbReference>
<evidence type="ECO:0000313" key="3">
    <source>
        <dbReference type="EMBL" id="GGA95894.1"/>
    </source>
</evidence>
<evidence type="ECO:0000259" key="2">
    <source>
        <dbReference type="SMART" id="SM00245"/>
    </source>
</evidence>
<dbReference type="InterPro" id="IPR029045">
    <property type="entry name" value="ClpP/crotonase-like_dom_sf"/>
</dbReference>